<dbReference type="OrthoDB" id="10261837at2759"/>
<dbReference type="InterPro" id="IPR010610">
    <property type="entry name" value="EryCIII-like_C"/>
</dbReference>
<feature type="region of interest" description="Disordered" evidence="13">
    <location>
        <begin position="1"/>
        <end position="52"/>
    </location>
</feature>
<dbReference type="SMART" id="SM00568">
    <property type="entry name" value="GRAM"/>
    <property type="match status" value="2"/>
</dbReference>
<evidence type="ECO:0000313" key="15">
    <source>
        <dbReference type="EMBL" id="QIW95533.1"/>
    </source>
</evidence>
<feature type="compositionally biased region" description="Polar residues" evidence="13">
    <location>
        <begin position="1"/>
        <end position="13"/>
    </location>
</feature>
<evidence type="ECO:0000259" key="14">
    <source>
        <dbReference type="PROSITE" id="PS50003"/>
    </source>
</evidence>
<dbReference type="GO" id="GO:0016125">
    <property type="term" value="P:sterol metabolic process"/>
    <property type="evidence" value="ECO:0007669"/>
    <property type="project" value="TreeGrafter"/>
</dbReference>
<dbReference type="GO" id="GO:0005975">
    <property type="term" value="P:carbohydrate metabolic process"/>
    <property type="evidence" value="ECO:0007669"/>
    <property type="project" value="InterPro"/>
</dbReference>
<dbReference type="EC" id="2.4.1.173" evidence="4"/>
<feature type="compositionally biased region" description="Low complexity" evidence="13">
    <location>
        <begin position="608"/>
        <end position="619"/>
    </location>
</feature>
<name>A0A6H0XLC7_9PEZI</name>
<dbReference type="Pfam" id="PF00169">
    <property type="entry name" value="PH"/>
    <property type="match status" value="1"/>
</dbReference>
<dbReference type="Pfam" id="PF06722">
    <property type="entry name" value="EryCIII-like_C"/>
    <property type="match status" value="1"/>
</dbReference>
<feature type="compositionally biased region" description="Basic and acidic residues" evidence="13">
    <location>
        <begin position="177"/>
        <end position="192"/>
    </location>
</feature>
<keyword evidence="8" id="KW-0072">Autophagy</keyword>
<dbReference type="FunFam" id="3.40.50.2000:FF:000029">
    <property type="entry name" value="Sterol 3-beta-glucosyltransferase"/>
    <property type="match status" value="1"/>
</dbReference>
<accession>A0A6H0XLC7</accession>
<dbReference type="FunFam" id="2.30.29.30:FF:000303">
    <property type="entry name" value="Sterol 3-beta-glucosyltransferase"/>
    <property type="match status" value="1"/>
</dbReference>
<dbReference type="Pfam" id="PF02893">
    <property type="entry name" value="GRAM"/>
    <property type="match status" value="1"/>
</dbReference>
<dbReference type="InterPro" id="IPR004182">
    <property type="entry name" value="GRAM"/>
</dbReference>
<evidence type="ECO:0000256" key="10">
    <source>
        <dbReference type="ARBA" id="ARBA00029843"/>
    </source>
</evidence>
<feature type="compositionally biased region" description="Basic and acidic residues" evidence="13">
    <location>
        <begin position="1329"/>
        <end position="1344"/>
    </location>
</feature>
<evidence type="ECO:0000256" key="13">
    <source>
        <dbReference type="SAM" id="MobiDB-lite"/>
    </source>
</evidence>
<dbReference type="InterPro" id="IPR002213">
    <property type="entry name" value="UDP_glucos_trans"/>
</dbReference>
<dbReference type="Gene3D" id="3.40.50.2000">
    <property type="entry name" value="Glycogen Phosphorylase B"/>
    <property type="match status" value="2"/>
</dbReference>
<evidence type="ECO:0000256" key="2">
    <source>
        <dbReference type="ARBA" id="ARBA00004496"/>
    </source>
</evidence>
<keyword evidence="5" id="KW-0963">Cytoplasm</keyword>
<dbReference type="Pfam" id="PF03033">
    <property type="entry name" value="Glyco_transf_28"/>
    <property type="match status" value="1"/>
</dbReference>
<evidence type="ECO:0000256" key="12">
    <source>
        <dbReference type="ARBA" id="ARBA00049453"/>
    </source>
</evidence>
<evidence type="ECO:0000256" key="9">
    <source>
        <dbReference type="ARBA" id="ARBA00023136"/>
    </source>
</evidence>
<feature type="region of interest" description="Disordered" evidence="13">
    <location>
        <begin position="72"/>
        <end position="212"/>
    </location>
</feature>
<feature type="compositionally biased region" description="Basic residues" evidence="13">
    <location>
        <begin position="14"/>
        <end position="23"/>
    </location>
</feature>
<dbReference type="CDD" id="cd03784">
    <property type="entry name" value="GT1_Gtf-like"/>
    <property type="match status" value="1"/>
</dbReference>
<dbReference type="GO" id="GO:0005737">
    <property type="term" value="C:cytoplasm"/>
    <property type="evidence" value="ECO:0007669"/>
    <property type="project" value="UniProtKB-SubCell"/>
</dbReference>
<evidence type="ECO:0000256" key="6">
    <source>
        <dbReference type="ARBA" id="ARBA00022676"/>
    </source>
</evidence>
<dbReference type="InterPro" id="IPR048065">
    <property type="entry name" value="ATG26_PH_GRAM2"/>
</dbReference>
<dbReference type="EMBL" id="CP051139">
    <property type="protein sequence ID" value="QIW95533.1"/>
    <property type="molecule type" value="Genomic_DNA"/>
</dbReference>
<dbReference type="PROSITE" id="PS50003">
    <property type="entry name" value="PH_DOMAIN"/>
    <property type="match status" value="1"/>
</dbReference>
<feature type="compositionally biased region" description="Acidic residues" evidence="13">
    <location>
        <begin position="82"/>
        <end position="91"/>
    </location>
</feature>
<organism evidence="15 16">
    <name type="scientific">Peltaster fructicola</name>
    <dbReference type="NCBI Taxonomy" id="286661"/>
    <lineage>
        <taxon>Eukaryota</taxon>
        <taxon>Fungi</taxon>
        <taxon>Dikarya</taxon>
        <taxon>Ascomycota</taxon>
        <taxon>Pezizomycotina</taxon>
        <taxon>Dothideomycetes</taxon>
        <taxon>Dothideomycetes incertae sedis</taxon>
        <taxon>Peltaster</taxon>
    </lineage>
</organism>
<evidence type="ECO:0000256" key="7">
    <source>
        <dbReference type="ARBA" id="ARBA00022679"/>
    </source>
</evidence>
<sequence length="1363" mass="152139">MASASTPSLQTSSRRTHVRPRRQSVHEQHMELPQRFQNINEDEEEDSAKTVTDTALPKQSLYGMIAQAGDLGQFNRRWQQGEDSEPEDEREEQLGTGRFTQMVDESKTPNPVTTDTRRHRKKLSESKLFKPLFKARERRESQSEDLMTQSQILPAREAPEETLRRPASVEPTPEAPVLDRRLKAQARAERLETTGGDSTSRRSSQESLSRKRPSAALPGVLAEIFSLDIPEEVIAEYPCWFLQSKLLQGYMYVTKKHVCFYAYLQKKTGTVLKSSYLGKRGKQNPRYHRYWFVLRGTILTYYTNAAQPYFPSGTIDLSYGVSAEVTGEVGTDKEGYFSITTDTRIYQLRADSLVSAQEWVKQLQKVIFRSHNDGDSVKISLPLDNVIDVDVSPVVGSTDTIRLRVIDNQTVSAIDEYFFTFYNGGKDVVRILTTMTKDNVAKTFIANHAASVAQLADSTSAVAPASYAPGIQETVRSTLVQAGAGLGSARVDLDRRPAMSRGRLSFEKPSKLTSNSALIGVTSQLKPAAPHTQDNDLTASQILGGDQAFQEPTLRSQHLRAAATPAENNSRSSSTSAEIGAAAMPPQRDSKESSRTDKGSRDPIKSLQAGTGTAQQQTTYSSPRPSATTLQSASSFAGYVRDQGKRMSSYLSSSPRDYYEKFSGALAGGKRLYVENDGLATEDRIHDPEDDLENAEHERRFRRHFALPATENLVATFYTSLHRVLPLYGKIYLSTRYLCFRSLLYGTRTKIVIPMQDIDNVEKERGFRLGYPGMVLILRGHEELFFDFRSQGLRDDCVVTILRNIDSMQVDTSGIEDDSIDEAAAEYRLLQDAREPGELQFEQHQSDDEDLAFDDGTASVLDFKPKTSLRIVCLTIGSRGDVQPYIALCKGLIAEGHRPKIATHLEFGDWVKSHGIDFTPVGGNPAELMRLCVELGMFTPQFIYETNSKFRGWLDDLLQTAWEACQGCDLLIESPSTMAGIHIAEALSVPYFRAFTMMWTRTRAYPHAFAATNSKMGGTYNLTTYGLFDNLFWQMTASQINRWRMRTLKIGPTTSGKMQQNKVPFLYNFSPSFVAPPLDFSDWVRITGYWFLDEGANWTPPKGLLRFIEQARKDKVKLVYIGFGSIVVADSRALTRSVYAAVHKADVRCILSKGWSDRLNTKNVKDAEETPPDYIYQIGAAPHDWLFKQVDAACHHGGAGTTGASLRAGIPTIIKPFFGDQFFSAGRVEDLGVGIRIKQISENMLGKALWVATHDDRMRKKAAALGAKIRAEDGVGTAIKAIYRDLEYATTLIKRKGSRPVATEGESEDEEPEESWTFVEADSDFDSLGFRKDDPLSRSGEKQRPSQTKGYGLGALVSRARLN</sequence>
<feature type="compositionally biased region" description="Polar residues" evidence="13">
    <location>
        <begin position="566"/>
        <end position="577"/>
    </location>
</feature>
<dbReference type="CDD" id="cd13215">
    <property type="entry name" value="PH-GRAM1_AGT26"/>
    <property type="match status" value="1"/>
</dbReference>
<dbReference type="FunFam" id="3.40.50.2000:FF:000009">
    <property type="entry name" value="Sterol 3-beta-glucosyltransferase UGT80A2"/>
    <property type="match status" value="1"/>
</dbReference>
<dbReference type="SMART" id="SM00233">
    <property type="entry name" value="PH"/>
    <property type="match status" value="1"/>
</dbReference>
<feature type="compositionally biased region" description="Acidic residues" evidence="13">
    <location>
        <begin position="1305"/>
        <end position="1314"/>
    </location>
</feature>
<evidence type="ECO:0000256" key="8">
    <source>
        <dbReference type="ARBA" id="ARBA00023006"/>
    </source>
</evidence>
<feature type="region of interest" description="Disordered" evidence="13">
    <location>
        <begin position="1297"/>
        <end position="1363"/>
    </location>
</feature>
<comment type="catalytic activity">
    <reaction evidence="12">
        <text>a sterol + UDP-alpha-D-glucose = a sterol 3-beta-D-glucoside + UDP + H(+)</text>
        <dbReference type="Rhea" id="RHEA:22724"/>
        <dbReference type="ChEBI" id="CHEBI:15378"/>
        <dbReference type="ChEBI" id="CHEBI:15889"/>
        <dbReference type="ChEBI" id="CHEBI:37424"/>
        <dbReference type="ChEBI" id="CHEBI:58223"/>
        <dbReference type="ChEBI" id="CHEBI:58885"/>
        <dbReference type="EC" id="2.4.1.173"/>
    </reaction>
    <physiologicalReaction direction="left-to-right" evidence="12">
        <dbReference type="Rhea" id="RHEA:22725"/>
    </physiologicalReaction>
</comment>
<feature type="region of interest" description="Disordered" evidence="13">
    <location>
        <begin position="557"/>
        <end position="632"/>
    </location>
</feature>
<dbReference type="SUPFAM" id="SSF53756">
    <property type="entry name" value="UDP-Glycosyltransferase/glycogen phosphorylase"/>
    <property type="match status" value="1"/>
</dbReference>
<evidence type="ECO:0000256" key="3">
    <source>
        <dbReference type="ARBA" id="ARBA00006962"/>
    </source>
</evidence>
<reference evidence="15 16" key="1">
    <citation type="journal article" date="2016" name="Sci. Rep.">
        <title>Peltaster fructicola genome reveals evolution from an invasive phytopathogen to an ectophytic parasite.</title>
        <authorList>
            <person name="Xu C."/>
            <person name="Chen H."/>
            <person name="Gleason M.L."/>
            <person name="Xu J.R."/>
            <person name="Liu H."/>
            <person name="Zhang R."/>
            <person name="Sun G."/>
        </authorList>
    </citation>
    <scope>NUCLEOTIDE SEQUENCE [LARGE SCALE GENOMIC DNA]</scope>
    <source>
        <strain evidence="15 16">LNHT1506</strain>
    </source>
</reference>
<evidence type="ECO:0000256" key="1">
    <source>
        <dbReference type="ARBA" id="ARBA00004170"/>
    </source>
</evidence>
<keyword evidence="7" id="KW-0808">Transferase</keyword>
<comment type="subcellular location">
    <subcellularLocation>
        <location evidence="2">Cytoplasm</location>
    </subcellularLocation>
    <subcellularLocation>
        <location evidence="1">Membrane</location>
        <topology evidence="1">Peripheral membrane protein</topology>
    </subcellularLocation>
</comment>
<dbReference type="GO" id="GO:0016906">
    <property type="term" value="F:sterol 3-beta-glucosyltransferase activity"/>
    <property type="evidence" value="ECO:0007669"/>
    <property type="project" value="UniProtKB-EC"/>
</dbReference>
<dbReference type="GO" id="GO:0006914">
    <property type="term" value="P:autophagy"/>
    <property type="evidence" value="ECO:0007669"/>
    <property type="project" value="UniProtKB-KW"/>
</dbReference>
<dbReference type="CDD" id="cd13216">
    <property type="entry name" value="PH-GRAM2_AGT26"/>
    <property type="match status" value="1"/>
</dbReference>
<dbReference type="PANTHER" id="PTHR48050:SF25">
    <property type="entry name" value="STEROL 3-BETA-GLUCOSYLTRANSFERASE"/>
    <property type="match status" value="1"/>
</dbReference>
<evidence type="ECO:0000313" key="16">
    <source>
        <dbReference type="Proteomes" id="UP000503462"/>
    </source>
</evidence>
<dbReference type="SUPFAM" id="SSF50729">
    <property type="entry name" value="PH domain-like"/>
    <property type="match status" value="1"/>
</dbReference>
<comment type="catalytic activity">
    <reaction evidence="11">
        <text>ergosterol + UDP-alpha-D-glucose = ergosteryl 3-beta-D-glucoside + UDP + H(+)</text>
        <dbReference type="Rhea" id="RHEA:61836"/>
        <dbReference type="ChEBI" id="CHEBI:15378"/>
        <dbReference type="ChEBI" id="CHEBI:16933"/>
        <dbReference type="ChEBI" id="CHEBI:52973"/>
        <dbReference type="ChEBI" id="CHEBI:58223"/>
        <dbReference type="ChEBI" id="CHEBI:58885"/>
    </reaction>
    <physiologicalReaction direction="left-to-right" evidence="11">
        <dbReference type="Rhea" id="RHEA:61837"/>
    </physiologicalReaction>
</comment>
<keyword evidence="6" id="KW-0328">Glycosyltransferase</keyword>
<evidence type="ECO:0000256" key="4">
    <source>
        <dbReference type="ARBA" id="ARBA00012650"/>
    </source>
</evidence>
<feature type="compositionally biased region" description="Polar residues" evidence="13">
    <location>
        <begin position="620"/>
        <end position="632"/>
    </location>
</feature>
<proteinExistence type="inferred from homology"/>
<feature type="domain" description="PH" evidence="14">
    <location>
        <begin position="270"/>
        <end position="368"/>
    </location>
</feature>
<protein>
    <recommendedName>
        <fullName evidence="4">sterol 3beta-glucosyltransferase</fullName>
        <ecNumber evidence="4">2.4.1.173</ecNumber>
    </recommendedName>
    <alternativeName>
        <fullName evidence="10">Autophagy-related protein 26</fullName>
    </alternativeName>
</protein>
<dbReference type="GO" id="GO:0016020">
    <property type="term" value="C:membrane"/>
    <property type="evidence" value="ECO:0007669"/>
    <property type="project" value="UniProtKB-SubCell"/>
</dbReference>
<dbReference type="InterPro" id="IPR048066">
    <property type="entry name" value="ATG26_PH_GRAM1"/>
</dbReference>
<dbReference type="InterPro" id="IPR050426">
    <property type="entry name" value="Glycosyltransferase_28"/>
</dbReference>
<keyword evidence="9" id="KW-0472">Membrane</keyword>
<feature type="compositionally biased region" description="Basic and acidic residues" evidence="13">
    <location>
        <begin position="588"/>
        <end position="604"/>
    </location>
</feature>
<dbReference type="InterPro" id="IPR011993">
    <property type="entry name" value="PH-like_dom_sf"/>
</dbReference>
<dbReference type="InterPro" id="IPR001849">
    <property type="entry name" value="PH_domain"/>
</dbReference>
<evidence type="ECO:0000256" key="5">
    <source>
        <dbReference type="ARBA" id="ARBA00022490"/>
    </source>
</evidence>
<gene>
    <name evidence="15" type="ORF">AMS68_001051</name>
</gene>
<dbReference type="Proteomes" id="UP000503462">
    <property type="component" value="Chromosome 1"/>
</dbReference>
<dbReference type="InterPro" id="IPR004276">
    <property type="entry name" value="GlycoTrans_28_N"/>
</dbReference>
<keyword evidence="16" id="KW-1185">Reference proteome</keyword>
<dbReference type="Gene3D" id="2.30.29.30">
    <property type="entry name" value="Pleckstrin-homology domain (PH domain)/Phosphotyrosine-binding domain (PTB)"/>
    <property type="match status" value="3"/>
</dbReference>
<evidence type="ECO:0000256" key="11">
    <source>
        <dbReference type="ARBA" id="ARBA00047886"/>
    </source>
</evidence>
<comment type="similarity">
    <text evidence="3">Belongs to the glycosyltransferase 28 family.</text>
</comment>
<dbReference type="PANTHER" id="PTHR48050">
    <property type="entry name" value="STEROL 3-BETA-GLUCOSYLTRANSFERASE"/>
    <property type="match status" value="1"/>
</dbReference>
<feature type="compositionally biased region" description="Basic and acidic residues" evidence="13">
    <location>
        <begin position="123"/>
        <end position="142"/>
    </location>
</feature>